<dbReference type="InterPro" id="IPR001660">
    <property type="entry name" value="SAM"/>
</dbReference>
<reference evidence="2 3" key="2">
    <citation type="submission" date="2017-09" db="EMBL/GenBank/DDBJ databases">
        <title>Extensive intraspecific genome diversity in a model arbuscular mycorrhizal fungus.</title>
        <authorList>
            <person name="Chen E.C."/>
            <person name="Morin E."/>
            <person name="Beaudet D."/>
            <person name="Noel J."/>
            <person name="Ndikumana S."/>
            <person name="Charron P."/>
            <person name="St-Onge C."/>
            <person name="Giorgi J."/>
            <person name="Grigoriev I.V."/>
            <person name="Roux C."/>
            <person name="Martin F.M."/>
            <person name="Corradi N."/>
        </authorList>
    </citation>
    <scope>NUCLEOTIDE SEQUENCE [LARGE SCALE GENOMIC DNA]</scope>
    <source>
        <strain evidence="2 3">A5</strain>
    </source>
</reference>
<evidence type="ECO:0000259" key="1">
    <source>
        <dbReference type="Pfam" id="PF00536"/>
    </source>
</evidence>
<dbReference type="Gene3D" id="1.10.150.50">
    <property type="entry name" value="Transcription Factor, Ets-1"/>
    <property type="match status" value="1"/>
</dbReference>
<dbReference type="VEuPathDB" id="FungiDB:RhiirFUN_001865"/>
<dbReference type="Pfam" id="PF00536">
    <property type="entry name" value="SAM_1"/>
    <property type="match status" value="1"/>
</dbReference>
<proteinExistence type="predicted"/>
<dbReference type="AlphaFoldDB" id="A0A2N0P104"/>
<feature type="domain" description="SAM" evidence="1">
    <location>
        <begin position="69"/>
        <end position="112"/>
    </location>
</feature>
<sequence length="166" mass="18753">MPLGRESLTAALTAQVRKPLYIMNSTVLFSRYASPPAEKIAKQVPSVEEIKALNAPSLVRCLKEVAPDLDEHTLMFLEKERVSGRTFLELTRDDLKYFGLELGPTKDILRIINEINSERSEDVSSITDQPIAPIHDLLEVSSSNRKTLARVIRILSEKNFEVVKYN</sequence>
<dbReference type="InterPro" id="IPR013761">
    <property type="entry name" value="SAM/pointed_sf"/>
</dbReference>
<dbReference type="EMBL" id="LLXJ01001850">
    <property type="protein sequence ID" value="PKC00504.1"/>
    <property type="molecule type" value="Genomic_DNA"/>
</dbReference>
<reference evidence="2 3" key="1">
    <citation type="submission" date="2016-04" db="EMBL/GenBank/DDBJ databases">
        <title>Genome analyses suggest a sexual origin of heterokaryosis in a supposedly ancient asexual fungus.</title>
        <authorList>
            <person name="Ropars J."/>
            <person name="Sedzielewska K."/>
            <person name="Noel J."/>
            <person name="Charron P."/>
            <person name="Farinelli L."/>
            <person name="Marton T."/>
            <person name="Kruger M."/>
            <person name="Pelin A."/>
            <person name="Brachmann A."/>
            <person name="Corradi N."/>
        </authorList>
    </citation>
    <scope>NUCLEOTIDE SEQUENCE [LARGE SCALE GENOMIC DNA]</scope>
    <source>
        <strain evidence="2 3">A5</strain>
    </source>
</reference>
<dbReference type="VEuPathDB" id="FungiDB:FUN_023767"/>
<gene>
    <name evidence="2" type="ORF">RhiirA5_382405</name>
</gene>
<name>A0A2N0P104_9GLOM</name>
<evidence type="ECO:0000313" key="2">
    <source>
        <dbReference type="EMBL" id="PKC00504.1"/>
    </source>
</evidence>
<dbReference type="Proteomes" id="UP000232722">
    <property type="component" value="Unassembled WGS sequence"/>
</dbReference>
<dbReference type="VEuPathDB" id="FungiDB:RhiirA1_416457"/>
<protein>
    <recommendedName>
        <fullName evidence="1">SAM domain-containing protein</fullName>
    </recommendedName>
</protein>
<comment type="caution">
    <text evidence="2">The sequence shown here is derived from an EMBL/GenBank/DDBJ whole genome shotgun (WGS) entry which is preliminary data.</text>
</comment>
<organism evidence="2 3">
    <name type="scientific">Rhizophagus irregularis</name>
    <dbReference type="NCBI Taxonomy" id="588596"/>
    <lineage>
        <taxon>Eukaryota</taxon>
        <taxon>Fungi</taxon>
        <taxon>Fungi incertae sedis</taxon>
        <taxon>Mucoromycota</taxon>
        <taxon>Glomeromycotina</taxon>
        <taxon>Glomeromycetes</taxon>
        <taxon>Glomerales</taxon>
        <taxon>Glomeraceae</taxon>
        <taxon>Rhizophagus</taxon>
    </lineage>
</organism>
<evidence type="ECO:0000313" key="3">
    <source>
        <dbReference type="Proteomes" id="UP000232722"/>
    </source>
</evidence>
<accession>A0A2N0P104</accession>